<evidence type="ECO:0000313" key="1">
    <source>
        <dbReference type="EMBL" id="TNV72548.1"/>
    </source>
</evidence>
<dbReference type="EMBL" id="RRYP01021917">
    <property type="protein sequence ID" value="TNV72548.1"/>
    <property type="molecule type" value="Genomic_DNA"/>
</dbReference>
<reference evidence="1" key="1">
    <citation type="submission" date="2019-06" db="EMBL/GenBank/DDBJ databases">
        <authorList>
            <person name="Zheng W."/>
        </authorList>
    </citation>
    <scope>NUCLEOTIDE SEQUENCE</scope>
    <source>
        <strain evidence="1">QDHG01</strain>
    </source>
</reference>
<organism evidence="1 2">
    <name type="scientific">Halteria grandinella</name>
    <dbReference type="NCBI Taxonomy" id="5974"/>
    <lineage>
        <taxon>Eukaryota</taxon>
        <taxon>Sar</taxon>
        <taxon>Alveolata</taxon>
        <taxon>Ciliophora</taxon>
        <taxon>Intramacronucleata</taxon>
        <taxon>Spirotrichea</taxon>
        <taxon>Stichotrichia</taxon>
        <taxon>Sporadotrichida</taxon>
        <taxon>Halteriidae</taxon>
        <taxon>Halteria</taxon>
    </lineage>
</organism>
<comment type="caution">
    <text evidence="1">The sequence shown here is derived from an EMBL/GenBank/DDBJ whole genome shotgun (WGS) entry which is preliminary data.</text>
</comment>
<proteinExistence type="predicted"/>
<name>A0A8J8NCN6_HALGN</name>
<evidence type="ECO:0000313" key="2">
    <source>
        <dbReference type="Proteomes" id="UP000785679"/>
    </source>
</evidence>
<dbReference type="AlphaFoldDB" id="A0A8J8NCN6"/>
<protein>
    <submittedName>
        <fullName evidence="1">Uncharacterized protein</fullName>
    </submittedName>
</protein>
<dbReference type="Proteomes" id="UP000785679">
    <property type="component" value="Unassembled WGS sequence"/>
</dbReference>
<gene>
    <name evidence="1" type="ORF">FGO68_gene9224</name>
</gene>
<sequence>MGLRFDLSSFPLLLVENNCGSLEGHVDERHIIPHHHHERAGLSARDSLYSSYMQAISLKQHRLHFVIEFIIG</sequence>
<keyword evidence="2" id="KW-1185">Reference proteome</keyword>
<accession>A0A8J8NCN6</accession>